<dbReference type="Gene3D" id="2.40.160.180">
    <property type="entry name" value="Carbohydrate-selective porin OprB"/>
    <property type="match status" value="1"/>
</dbReference>
<comment type="similarity">
    <text evidence="1 2">Belongs to the OprB family.</text>
</comment>
<gene>
    <name evidence="4" type="ORF">Y958_29895</name>
</gene>
<dbReference type="EMBL" id="CP022113">
    <property type="protein sequence ID" value="ASG25175.1"/>
    <property type="molecule type" value="Genomic_DNA"/>
</dbReference>
<dbReference type="PANTHER" id="PTHR37944">
    <property type="entry name" value="PORIN B"/>
    <property type="match status" value="1"/>
</dbReference>
<dbReference type="GO" id="GO:0016020">
    <property type="term" value="C:membrane"/>
    <property type="evidence" value="ECO:0007669"/>
    <property type="project" value="InterPro"/>
</dbReference>
<evidence type="ECO:0000313" key="4">
    <source>
        <dbReference type="EMBL" id="ASG25175.1"/>
    </source>
</evidence>
<evidence type="ECO:0000256" key="1">
    <source>
        <dbReference type="ARBA" id="ARBA00008769"/>
    </source>
</evidence>
<dbReference type="AlphaFoldDB" id="A0A248K2H8"/>
<evidence type="ECO:0000256" key="3">
    <source>
        <dbReference type="SAM" id="MobiDB-lite"/>
    </source>
</evidence>
<feature type="chain" id="PRO_5011828869" evidence="2">
    <location>
        <begin position="21"/>
        <end position="486"/>
    </location>
</feature>
<dbReference type="GO" id="GO:0008643">
    <property type="term" value="P:carbohydrate transport"/>
    <property type="evidence" value="ECO:0007669"/>
    <property type="project" value="InterPro"/>
</dbReference>
<feature type="signal peptide" evidence="2">
    <location>
        <begin position="1"/>
        <end position="20"/>
    </location>
</feature>
<dbReference type="KEGG" id="nao:Y958_29895"/>
<evidence type="ECO:0000313" key="5">
    <source>
        <dbReference type="Proteomes" id="UP000197153"/>
    </source>
</evidence>
<evidence type="ECO:0000256" key="2">
    <source>
        <dbReference type="RuleBase" id="RU363072"/>
    </source>
</evidence>
<dbReference type="Pfam" id="PF04966">
    <property type="entry name" value="OprB"/>
    <property type="match status" value="1"/>
</dbReference>
<dbReference type="PANTHER" id="PTHR37944:SF1">
    <property type="entry name" value="PORIN B"/>
    <property type="match status" value="1"/>
</dbReference>
<organism evidence="4 5">
    <name type="scientific">Nitrospirillum viridazoti CBAmc</name>
    <dbReference type="NCBI Taxonomy" id="1441467"/>
    <lineage>
        <taxon>Bacteria</taxon>
        <taxon>Pseudomonadati</taxon>
        <taxon>Pseudomonadota</taxon>
        <taxon>Alphaproteobacteria</taxon>
        <taxon>Rhodospirillales</taxon>
        <taxon>Azospirillaceae</taxon>
        <taxon>Nitrospirillum</taxon>
        <taxon>Nitrospirillum viridazoti</taxon>
    </lineage>
</organism>
<name>A0A248K2H8_9PROT</name>
<proteinExistence type="inferred from homology"/>
<sequence length="486" mass="52141">MKTLAVLAGCIILGTTPGLAETTPETVQEKPATTAEGQAAPKTEADRARIIPQLHILPPPGSGFTPPPPDGPFRDIGQALADRGVYLRALVVDEFAANTTGGQGQGKANSLATPFGTDLDLDKMVGWTGATFHMSINDSIGTSLAAEHTLNAVSFQTRFKTYHNMRLSALSLDQDLFDGKINITGGRVSALTFFNASTIYCNFQNNSVCFNPAVLPIQNKTLSFFPYGTWGGRVKANLSKTFYVQAGAFEANTSLIPTNGFDWSTKGGTGVQTAGEMGLQSASPLDDYAYHVRLGGFRNTSPVSDPFLNSRGVSRIAYKGAALVHDEGQTGWYAMGDMVVARFSGDRQRNLTLFGGMIGSTADYTQFKKQTLLGFVLTGPFESRPDDTFGIVGSYIQLGPREVDFLRASRAAAGGTDPVHNAESIFEINYGYKVARGIKVSPNIQYVLDPDNILRPGAVHQSKDILAFGVRLSVELGAVLGFPVWR</sequence>
<accession>A0A248K2H8</accession>
<feature type="region of interest" description="Disordered" evidence="3">
    <location>
        <begin position="21"/>
        <end position="44"/>
    </location>
</feature>
<keyword evidence="5" id="KW-1185">Reference proteome</keyword>
<keyword evidence="2" id="KW-0732">Signal</keyword>
<dbReference type="InterPro" id="IPR052932">
    <property type="entry name" value="OprB_Porin"/>
</dbReference>
<dbReference type="RefSeq" id="WP_088875552.1">
    <property type="nucleotide sequence ID" value="NZ_CP022113.1"/>
</dbReference>
<dbReference type="InterPro" id="IPR038673">
    <property type="entry name" value="OprB_sf"/>
</dbReference>
<protein>
    <submittedName>
        <fullName evidence="4">Uncharacterized protein</fullName>
    </submittedName>
</protein>
<dbReference type="GO" id="GO:0015288">
    <property type="term" value="F:porin activity"/>
    <property type="evidence" value="ECO:0007669"/>
    <property type="project" value="InterPro"/>
</dbReference>
<reference evidence="4 5" key="1">
    <citation type="submission" date="2017-06" db="EMBL/GenBank/DDBJ databases">
        <title>Complete genome sequence of Nitrospirillum amazonense strain CBAmC, an endophytic nitrogen-fixing and plant growth-promoting bacterium, isolated from sugarcane.</title>
        <authorList>
            <person name="Schwab S."/>
            <person name="dos Santos Teixeira K.R."/>
            <person name="Simoes Araujo J.L."/>
            <person name="Soares Vidal M."/>
            <person name="Borges de Freitas H.R."/>
            <person name="Rivello Crivelaro A.L."/>
            <person name="Bueno de Camargo Nunes A."/>
            <person name="dos Santos C.M."/>
            <person name="Palmeira da Silva Rosa D."/>
            <person name="da Silva Padilha D."/>
            <person name="da Silva E."/>
            <person name="Araujo Terra L."/>
            <person name="Soares Mendes V."/>
            <person name="Farinelli L."/>
            <person name="Magalhaes Cruz L."/>
            <person name="Baldani J.I."/>
        </authorList>
    </citation>
    <scope>NUCLEOTIDE SEQUENCE [LARGE SCALE GENOMIC DNA]</scope>
    <source>
        <strain evidence="4 5">CBAmC</strain>
    </source>
</reference>
<dbReference type="InterPro" id="IPR007049">
    <property type="entry name" value="Carb-sel_porin_OprB"/>
</dbReference>
<dbReference type="Proteomes" id="UP000197153">
    <property type="component" value="Chromosome 4"/>
</dbReference>